<protein>
    <submittedName>
        <fullName evidence="2">Uncharacterized protein</fullName>
    </submittedName>
</protein>
<evidence type="ECO:0000313" key="3">
    <source>
        <dbReference type="Proteomes" id="UP001172155"/>
    </source>
</evidence>
<evidence type="ECO:0000313" key="2">
    <source>
        <dbReference type="EMBL" id="KAK0746291.1"/>
    </source>
</evidence>
<organism evidence="2 3">
    <name type="scientific">Schizothecium vesticola</name>
    <dbReference type="NCBI Taxonomy" id="314040"/>
    <lineage>
        <taxon>Eukaryota</taxon>
        <taxon>Fungi</taxon>
        <taxon>Dikarya</taxon>
        <taxon>Ascomycota</taxon>
        <taxon>Pezizomycotina</taxon>
        <taxon>Sordariomycetes</taxon>
        <taxon>Sordariomycetidae</taxon>
        <taxon>Sordariales</taxon>
        <taxon>Schizotheciaceae</taxon>
        <taxon>Schizothecium</taxon>
    </lineage>
</organism>
<keyword evidence="3" id="KW-1185">Reference proteome</keyword>
<name>A0AA40EVN0_9PEZI</name>
<comment type="caution">
    <text evidence="2">The sequence shown here is derived from an EMBL/GenBank/DDBJ whole genome shotgun (WGS) entry which is preliminary data.</text>
</comment>
<reference evidence="2" key="1">
    <citation type="submission" date="2023-06" db="EMBL/GenBank/DDBJ databases">
        <title>Genome-scale phylogeny and comparative genomics of the fungal order Sordariales.</title>
        <authorList>
            <consortium name="Lawrence Berkeley National Laboratory"/>
            <person name="Hensen N."/>
            <person name="Bonometti L."/>
            <person name="Westerberg I."/>
            <person name="Brannstrom I.O."/>
            <person name="Guillou S."/>
            <person name="Cros-Aarteil S."/>
            <person name="Calhoun S."/>
            <person name="Haridas S."/>
            <person name="Kuo A."/>
            <person name="Mondo S."/>
            <person name="Pangilinan J."/>
            <person name="Riley R."/>
            <person name="LaButti K."/>
            <person name="Andreopoulos B."/>
            <person name="Lipzen A."/>
            <person name="Chen C."/>
            <person name="Yanf M."/>
            <person name="Daum C."/>
            <person name="Ng V."/>
            <person name="Clum A."/>
            <person name="Steindorff A."/>
            <person name="Ohm R."/>
            <person name="Martin F."/>
            <person name="Silar P."/>
            <person name="Natvig D."/>
            <person name="Lalanne C."/>
            <person name="Gautier V."/>
            <person name="Ament-velasquez S.L."/>
            <person name="Kruys A."/>
            <person name="Hutchinson M.I."/>
            <person name="Powell A.J."/>
            <person name="Barry K."/>
            <person name="Miller A.N."/>
            <person name="Grigoriev I.V."/>
            <person name="Debuchy R."/>
            <person name="Gladieux P."/>
            <person name="Thoren M.H."/>
            <person name="Johannesson H."/>
        </authorList>
    </citation>
    <scope>NUCLEOTIDE SEQUENCE</scope>
    <source>
        <strain evidence="2">SMH3187-1</strain>
    </source>
</reference>
<sequence length="414" mass="46724">MDTRFASASVSPHRGMARPEFWANGSEGRQLGLQVFALAKLKTFHFATSGPVSNHNPIEAADVLEEHNYPLASIIGQAQRVMEQLDKMPQIHLRQITHIFVSQFSAFRADAVADCVRASRLYWMRSLGIRLTHINTQSCTHPPSTTARLHLCDYQWKGMWEHRQQASRINVNRISPIDMTKGRTDSMPGTALPVPSPHTPDQEVGRPRNAHSGRAWGCCVPTRGLTHHPRNKLGRLPCHASIAPLLHLSRWRRTLPACYWSPGHTRSQQVPTIHHTFSFLFQITLRLAQLRRPRINPHGRLRFYHEAHVPWSSAQSGCGTCLNENSIGALKLMRSSGDPDCRMNAAAVRVWWFPGSHHRHTTHFCIIRGLSLAGSGANSFLRIKDPAGFHGEPRAALRLSSSFERCRLWPVRNE</sequence>
<evidence type="ECO:0000256" key="1">
    <source>
        <dbReference type="SAM" id="MobiDB-lite"/>
    </source>
</evidence>
<feature type="region of interest" description="Disordered" evidence="1">
    <location>
        <begin position="178"/>
        <end position="209"/>
    </location>
</feature>
<accession>A0AA40EVN0</accession>
<dbReference type="AlphaFoldDB" id="A0AA40EVN0"/>
<proteinExistence type="predicted"/>
<gene>
    <name evidence="2" type="ORF">B0T18DRAFT_148662</name>
</gene>
<dbReference type="EMBL" id="JAUKUD010000004">
    <property type="protein sequence ID" value="KAK0746291.1"/>
    <property type="molecule type" value="Genomic_DNA"/>
</dbReference>
<dbReference type="Proteomes" id="UP001172155">
    <property type="component" value="Unassembled WGS sequence"/>
</dbReference>